<evidence type="ECO:0000313" key="6">
    <source>
        <dbReference type="Proteomes" id="UP000256779"/>
    </source>
</evidence>
<organism evidence="5 6">
    <name type="scientific">Marinoscillum furvescens DSM 4134</name>
    <dbReference type="NCBI Taxonomy" id="1122208"/>
    <lineage>
        <taxon>Bacteria</taxon>
        <taxon>Pseudomonadati</taxon>
        <taxon>Bacteroidota</taxon>
        <taxon>Cytophagia</taxon>
        <taxon>Cytophagales</taxon>
        <taxon>Reichenbachiellaceae</taxon>
        <taxon>Marinoscillum</taxon>
    </lineage>
</organism>
<evidence type="ECO:0000256" key="1">
    <source>
        <dbReference type="ARBA" id="ARBA00023015"/>
    </source>
</evidence>
<dbReference type="SMART" id="SM00418">
    <property type="entry name" value="HTH_ARSR"/>
    <property type="match status" value="1"/>
</dbReference>
<keyword evidence="6" id="KW-1185">Reference proteome</keyword>
<sequence>MRLKNFSLTYGTQIFKAFGDESRVRIIHLLFKNDELAVSDLEAILDFTQTKTSRHIGYLKNSGLVNATKKDQWVFYSIKEEAYDMVAQIFEFLNKDVQLQNDQEVYNVMNSNRELAINKLAAKGYRS</sequence>
<dbReference type="PANTHER" id="PTHR33154:SF18">
    <property type="entry name" value="ARSENICAL RESISTANCE OPERON REPRESSOR"/>
    <property type="match status" value="1"/>
</dbReference>
<gene>
    <name evidence="5" type="ORF">C7460_12432</name>
</gene>
<evidence type="ECO:0000313" key="5">
    <source>
        <dbReference type="EMBL" id="RED93622.1"/>
    </source>
</evidence>
<name>A0A3D9L0N5_MARFU</name>
<dbReference type="CDD" id="cd00090">
    <property type="entry name" value="HTH_ARSR"/>
    <property type="match status" value="1"/>
</dbReference>
<dbReference type="GO" id="GO:0003700">
    <property type="term" value="F:DNA-binding transcription factor activity"/>
    <property type="evidence" value="ECO:0007669"/>
    <property type="project" value="InterPro"/>
</dbReference>
<keyword evidence="2" id="KW-0238">DNA-binding</keyword>
<dbReference type="Proteomes" id="UP000256779">
    <property type="component" value="Unassembled WGS sequence"/>
</dbReference>
<dbReference type="InterPro" id="IPR001845">
    <property type="entry name" value="HTH_ArsR_DNA-bd_dom"/>
</dbReference>
<feature type="domain" description="HTH arsR-type" evidence="4">
    <location>
        <begin position="3"/>
        <end position="101"/>
    </location>
</feature>
<dbReference type="InterPro" id="IPR051081">
    <property type="entry name" value="HTH_MetalResp_TranReg"/>
</dbReference>
<dbReference type="Pfam" id="PF01022">
    <property type="entry name" value="HTH_5"/>
    <property type="match status" value="1"/>
</dbReference>
<proteinExistence type="predicted"/>
<dbReference type="SUPFAM" id="SSF46785">
    <property type="entry name" value="Winged helix' DNA-binding domain"/>
    <property type="match status" value="1"/>
</dbReference>
<evidence type="ECO:0000259" key="4">
    <source>
        <dbReference type="PROSITE" id="PS50987"/>
    </source>
</evidence>
<dbReference type="PROSITE" id="PS50987">
    <property type="entry name" value="HTH_ARSR_2"/>
    <property type="match status" value="1"/>
</dbReference>
<dbReference type="PANTHER" id="PTHR33154">
    <property type="entry name" value="TRANSCRIPTIONAL REGULATOR, ARSR FAMILY"/>
    <property type="match status" value="1"/>
</dbReference>
<evidence type="ECO:0000256" key="3">
    <source>
        <dbReference type="ARBA" id="ARBA00023163"/>
    </source>
</evidence>
<dbReference type="InterPro" id="IPR036390">
    <property type="entry name" value="WH_DNA-bd_sf"/>
</dbReference>
<keyword evidence="3" id="KW-0804">Transcription</keyword>
<reference evidence="5 6" key="1">
    <citation type="submission" date="2018-07" db="EMBL/GenBank/DDBJ databases">
        <title>Genomic Encyclopedia of Type Strains, Phase IV (KMG-IV): sequencing the most valuable type-strain genomes for metagenomic binning, comparative biology and taxonomic classification.</title>
        <authorList>
            <person name="Goeker M."/>
        </authorList>
    </citation>
    <scope>NUCLEOTIDE SEQUENCE [LARGE SCALE GENOMIC DNA]</scope>
    <source>
        <strain evidence="5 6">DSM 4134</strain>
    </source>
</reference>
<accession>A0A3D9L0N5</accession>
<keyword evidence="1" id="KW-0805">Transcription regulation</keyword>
<dbReference type="Gene3D" id="1.10.10.10">
    <property type="entry name" value="Winged helix-like DNA-binding domain superfamily/Winged helix DNA-binding domain"/>
    <property type="match status" value="1"/>
</dbReference>
<dbReference type="GO" id="GO:0003677">
    <property type="term" value="F:DNA binding"/>
    <property type="evidence" value="ECO:0007669"/>
    <property type="project" value="UniProtKB-KW"/>
</dbReference>
<dbReference type="InterPro" id="IPR011991">
    <property type="entry name" value="ArsR-like_HTH"/>
</dbReference>
<dbReference type="PRINTS" id="PR00778">
    <property type="entry name" value="HTHARSR"/>
</dbReference>
<protein>
    <submittedName>
        <fullName evidence="5">Regulatory ArsR family protein</fullName>
    </submittedName>
</protein>
<dbReference type="AlphaFoldDB" id="A0A3D9L0N5"/>
<dbReference type="NCBIfam" id="NF033788">
    <property type="entry name" value="HTH_metalloreg"/>
    <property type="match status" value="1"/>
</dbReference>
<dbReference type="InterPro" id="IPR036388">
    <property type="entry name" value="WH-like_DNA-bd_sf"/>
</dbReference>
<dbReference type="OrthoDB" id="9798835at2"/>
<comment type="caution">
    <text evidence="5">The sequence shown here is derived from an EMBL/GenBank/DDBJ whole genome shotgun (WGS) entry which is preliminary data.</text>
</comment>
<dbReference type="RefSeq" id="WP_115869853.1">
    <property type="nucleotide sequence ID" value="NZ_QREG01000024.1"/>
</dbReference>
<dbReference type="EMBL" id="QREG01000024">
    <property type="protein sequence ID" value="RED93622.1"/>
    <property type="molecule type" value="Genomic_DNA"/>
</dbReference>
<evidence type="ECO:0000256" key="2">
    <source>
        <dbReference type="ARBA" id="ARBA00023125"/>
    </source>
</evidence>